<dbReference type="InterPro" id="IPR017456">
    <property type="entry name" value="CTP_synthase_N"/>
</dbReference>
<dbReference type="EMBL" id="KK365136">
    <property type="protein sequence ID" value="KCZ81861.1"/>
    <property type="molecule type" value="Genomic_DNA"/>
</dbReference>
<dbReference type="PANTHER" id="PTHR11550:SF0">
    <property type="entry name" value="CTP SYNTHASE-RELATED"/>
    <property type="match status" value="1"/>
</dbReference>
<sequence length="584" mass="66328">MAANMNYIVVTGGTLSGVGKGITASSIGVILQSMGHTVTFIKIDPYINSDAGTLNPFDHGEVYVLEDGTETDLDLGNYERFLNISLTGKHSITTGKIFKELIEREREGVYLGKTVQIVPHATDLIKEKIVEVAHEPIKVGIAFEDEVKVRADFCIIELGGTVGDIESLVFIEALRQLKREAVCSNFLVVSVEFLPQLSNKEIKTKPVQNSIKKSLGLGIKPDIIICRCESPIDEPIKEKISLFCEVEKKDIFQSYTLKSVYDLPEVLNKQGLFKSITDHLKIKERKKSILRHYNSLARNEQQLENTIVEGEECLKYLKPNTNLCFSLKERFGQLSSKYENCLKISIIGKYVTNNDCYMSLYNAIKFSAAFLKIEANINWVEASDLEVHDPEKFLGGSDCIIVPGGFGPRGVEGKIHAIQYARINNIPFLGICLGFQMAVVEFCRNVLGMKDAHSEEFIKNDDNVIVYLNQYNQKSFGGTMRLGNKPTILKDCRVKEWYGVNEMIHERHRHRYEVNTKVVNQLEEHKFEFVGKSENLERMEIFDYKINDFHIGVQFHPEFNARPNLPHCLFNELMTHALNKRQNN</sequence>
<dbReference type="GO" id="GO:0097268">
    <property type="term" value="C:cytoophidium"/>
    <property type="evidence" value="ECO:0007669"/>
    <property type="project" value="EnsemblFungi"/>
</dbReference>
<dbReference type="CDD" id="cd03113">
    <property type="entry name" value="CTPS_N"/>
    <property type="match status" value="1"/>
</dbReference>
<dbReference type="GO" id="GO:0003883">
    <property type="term" value="F:CTP synthase activity"/>
    <property type="evidence" value="ECO:0007669"/>
    <property type="project" value="UniProtKB-UniRule"/>
</dbReference>
<evidence type="ECO:0000256" key="1">
    <source>
        <dbReference type="ARBA" id="ARBA00005171"/>
    </source>
</evidence>
<protein>
    <recommendedName>
        <fullName evidence="11">CTP synthase</fullName>
        <ecNumber evidence="11">6.3.4.2</ecNumber>
    </recommendedName>
    <alternativeName>
        <fullName evidence="11">UTP--ammonia ligase</fullName>
    </alternativeName>
</protein>
<evidence type="ECO:0000256" key="7">
    <source>
        <dbReference type="ARBA" id="ARBA00022842"/>
    </source>
</evidence>
<keyword evidence="5 11" id="KW-0547">Nucleotide-binding</keyword>
<organism evidence="14 15">
    <name type="scientific">Anncaliia algerae PRA339</name>
    <dbReference type="NCBI Taxonomy" id="1288291"/>
    <lineage>
        <taxon>Eukaryota</taxon>
        <taxon>Fungi</taxon>
        <taxon>Fungi incertae sedis</taxon>
        <taxon>Microsporidia</taxon>
        <taxon>Tubulinosematoidea</taxon>
        <taxon>Tubulinosematidae</taxon>
        <taxon>Anncaliia</taxon>
    </lineage>
</organism>
<feature type="domain" description="Glutamine amidotransferase" evidence="12">
    <location>
        <begin position="355"/>
        <end position="574"/>
    </location>
</feature>
<evidence type="ECO:0000256" key="5">
    <source>
        <dbReference type="ARBA" id="ARBA00022741"/>
    </source>
</evidence>
<evidence type="ECO:0000256" key="11">
    <source>
        <dbReference type="RuleBase" id="RU810713"/>
    </source>
</evidence>
<dbReference type="InterPro" id="IPR027417">
    <property type="entry name" value="P-loop_NTPase"/>
</dbReference>
<dbReference type="InterPro" id="IPR017926">
    <property type="entry name" value="GATASE"/>
</dbReference>
<dbReference type="GO" id="GO:0046872">
    <property type="term" value="F:metal ion binding"/>
    <property type="evidence" value="ECO:0007669"/>
    <property type="project" value="UniProtKB-KW"/>
</dbReference>
<dbReference type="FunFam" id="3.40.50.300:FF:000009">
    <property type="entry name" value="CTP synthase"/>
    <property type="match status" value="1"/>
</dbReference>
<evidence type="ECO:0000256" key="4">
    <source>
        <dbReference type="ARBA" id="ARBA00022723"/>
    </source>
</evidence>
<proteinExistence type="inferred from homology"/>
<dbReference type="SUPFAM" id="SSF52540">
    <property type="entry name" value="P-loop containing nucleoside triphosphate hydrolases"/>
    <property type="match status" value="1"/>
</dbReference>
<dbReference type="CDD" id="cd01746">
    <property type="entry name" value="GATase1_CTP_Synthase"/>
    <property type="match status" value="1"/>
</dbReference>
<dbReference type="Pfam" id="PF00117">
    <property type="entry name" value="GATase"/>
    <property type="match status" value="1"/>
</dbReference>
<evidence type="ECO:0000313" key="14">
    <source>
        <dbReference type="EMBL" id="KCZ81861.1"/>
    </source>
</evidence>
<dbReference type="GO" id="GO:0042802">
    <property type="term" value="F:identical protein binding"/>
    <property type="evidence" value="ECO:0007669"/>
    <property type="project" value="TreeGrafter"/>
</dbReference>
<reference evidence="14 15" key="2">
    <citation type="submission" date="2014-03" db="EMBL/GenBank/DDBJ databases">
        <title>The Genome Sequence of Anncaliia algerae insect isolate PRA339.</title>
        <authorList>
            <consortium name="The Broad Institute Genome Sequencing Platform"/>
            <consortium name="The Broad Institute Genome Sequencing Center for Infectious Disease"/>
            <person name="Cuomo C."/>
            <person name="Becnel J."/>
            <person name="Sanscrainte N."/>
            <person name="Walker B."/>
            <person name="Young S.K."/>
            <person name="Zeng Q."/>
            <person name="Gargeya S."/>
            <person name="Fitzgerald M."/>
            <person name="Haas B."/>
            <person name="Abouelleil A."/>
            <person name="Alvarado L."/>
            <person name="Arachchi H.M."/>
            <person name="Berlin A.M."/>
            <person name="Chapman S.B."/>
            <person name="Dewar J."/>
            <person name="Goldberg J."/>
            <person name="Griggs A."/>
            <person name="Gujja S."/>
            <person name="Hansen M."/>
            <person name="Howarth C."/>
            <person name="Imamovic A."/>
            <person name="Larimer J."/>
            <person name="McCowan C."/>
            <person name="Murphy C."/>
            <person name="Neiman D."/>
            <person name="Pearson M."/>
            <person name="Priest M."/>
            <person name="Roberts A."/>
            <person name="Saif S."/>
            <person name="Shea T."/>
            <person name="Sisk P."/>
            <person name="Sykes S."/>
            <person name="Wortman J."/>
            <person name="Nusbaum C."/>
            <person name="Birren B."/>
        </authorList>
    </citation>
    <scope>NUCLEOTIDE SEQUENCE [LARGE SCALE GENOMIC DNA]</scope>
    <source>
        <strain evidence="14 15">PRA339</strain>
    </source>
</reference>
<evidence type="ECO:0000256" key="8">
    <source>
        <dbReference type="ARBA" id="ARBA00022962"/>
    </source>
</evidence>
<keyword evidence="9 11" id="KW-0665">Pyrimidine biosynthesis</keyword>
<feature type="domain" description="CTP synthase N-terminal" evidence="13">
    <location>
        <begin position="7"/>
        <end position="282"/>
    </location>
</feature>
<dbReference type="STRING" id="1288291.A0A059F4F8"/>
<dbReference type="Gene3D" id="3.40.50.880">
    <property type="match status" value="1"/>
</dbReference>
<dbReference type="Gene3D" id="3.40.50.300">
    <property type="entry name" value="P-loop containing nucleotide triphosphate hydrolases"/>
    <property type="match status" value="1"/>
</dbReference>
<keyword evidence="6 11" id="KW-0067">ATP-binding</keyword>
<dbReference type="VEuPathDB" id="MicrosporidiaDB:H312_00760"/>
<comment type="similarity">
    <text evidence="2 11">Belongs to the CTP synthase family.</text>
</comment>
<evidence type="ECO:0000256" key="2">
    <source>
        <dbReference type="ARBA" id="ARBA00007533"/>
    </source>
</evidence>
<name>A0A059F4F8_9MICR</name>
<keyword evidence="4" id="KW-0479">Metal-binding</keyword>
<comment type="function">
    <text evidence="11">Catalyzes the ATP-dependent amination of UTP to CTP with either L-glutamine or ammonia as the source of nitrogen.</text>
</comment>
<dbReference type="SUPFAM" id="SSF52317">
    <property type="entry name" value="Class I glutamine amidotransferase-like"/>
    <property type="match status" value="1"/>
</dbReference>
<keyword evidence="15" id="KW-1185">Reference proteome</keyword>
<dbReference type="EC" id="6.3.4.2" evidence="11"/>
<accession>A0A059F4F8</accession>
<dbReference type="InterPro" id="IPR029062">
    <property type="entry name" value="Class_I_gatase-like"/>
</dbReference>
<dbReference type="GO" id="GO:0005524">
    <property type="term" value="F:ATP binding"/>
    <property type="evidence" value="ECO:0007669"/>
    <property type="project" value="UniProtKB-KW"/>
</dbReference>
<evidence type="ECO:0000256" key="9">
    <source>
        <dbReference type="ARBA" id="ARBA00022975"/>
    </source>
</evidence>
<keyword evidence="3 11" id="KW-0436">Ligase</keyword>
<dbReference type="PANTHER" id="PTHR11550">
    <property type="entry name" value="CTP SYNTHASE"/>
    <property type="match status" value="1"/>
</dbReference>
<evidence type="ECO:0000256" key="3">
    <source>
        <dbReference type="ARBA" id="ARBA00022598"/>
    </source>
</evidence>
<comment type="catalytic activity">
    <reaction evidence="10 11">
        <text>UTP + L-glutamine + ATP + H2O = CTP + L-glutamate + ADP + phosphate + 2 H(+)</text>
        <dbReference type="Rhea" id="RHEA:26426"/>
        <dbReference type="ChEBI" id="CHEBI:15377"/>
        <dbReference type="ChEBI" id="CHEBI:15378"/>
        <dbReference type="ChEBI" id="CHEBI:29985"/>
        <dbReference type="ChEBI" id="CHEBI:30616"/>
        <dbReference type="ChEBI" id="CHEBI:37563"/>
        <dbReference type="ChEBI" id="CHEBI:43474"/>
        <dbReference type="ChEBI" id="CHEBI:46398"/>
        <dbReference type="ChEBI" id="CHEBI:58359"/>
        <dbReference type="ChEBI" id="CHEBI:456216"/>
        <dbReference type="EC" id="6.3.4.2"/>
    </reaction>
</comment>
<dbReference type="UniPathway" id="UPA00159">
    <property type="reaction ID" value="UER00277"/>
</dbReference>
<evidence type="ECO:0000313" key="15">
    <source>
        <dbReference type="Proteomes" id="UP000030655"/>
    </source>
</evidence>
<keyword evidence="7" id="KW-0460">Magnesium</keyword>
<dbReference type="InterPro" id="IPR033828">
    <property type="entry name" value="GATase1_CTP_Synthase"/>
</dbReference>
<keyword evidence="8 11" id="KW-0315">Glutamine amidotransferase</keyword>
<dbReference type="NCBIfam" id="NF003792">
    <property type="entry name" value="PRK05380.1"/>
    <property type="match status" value="1"/>
</dbReference>
<dbReference type="HOGENOM" id="CLU_011675_5_0_1"/>
<dbReference type="OrthoDB" id="1739076at2759"/>
<dbReference type="GO" id="GO:0044210">
    <property type="term" value="P:'de novo' CTP biosynthetic process"/>
    <property type="evidence" value="ECO:0007669"/>
    <property type="project" value="UniProtKB-UniRule"/>
</dbReference>
<dbReference type="InterPro" id="IPR004468">
    <property type="entry name" value="CTP_synthase"/>
</dbReference>
<evidence type="ECO:0000259" key="12">
    <source>
        <dbReference type="Pfam" id="PF00117"/>
    </source>
</evidence>
<dbReference type="Pfam" id="PF06418">
    <property type="entry name" value="CTP_synth_N"/>
    <property type="match status" value="1"/>
</dbReference>
<reference evidence="15" key="1">
    <citation type="submission" date="2013-02" db="EMBL/GenBank/DDBJ databases">
        <authorList>
            <consortium name="The Broad Institute Genome Sequencing Platform"/>
            <person name="Cuomo C."/>
            <person name="Becnel J."/>
            <person name="Sanscrainte N."/>
            <person name="Walker B."/>
            <person name="Young S.K."/>
            <person name="Zeng Q."/>
            <person name="Gargeya S."/>
            <person name="Fitzgerald M."/>
            <person name="Haas B."/>
            <person name="Abouelleil A."/>
            <person name="Alvarado L."/>
            <person name="Arachchi H.M."/>
            <person name="Berlin A.M."/>
            <person name="Chapman S.B."/>
            <person name="Dewar J."/>
            <person name="Goldberg J."/>
            <person name="Griggs A."/>
            <person name="Gujja S."/>
            <person name="Hansen M."/>
            <person name="Howarth C."/>
            <person name="Imamovic A."/>
            <person name="Larimer J."/>
            <person name="McCowan C."/>
            <person name="Murphy C."/>
            <person name="Neiman D."/>
            <person name="Pearson M."/>
            <person name="Priest M."/>
            <person name="Roberts A."/>
            <person name="Saif S."/>
            <person name="Shea T."/>
            <person name="Sisk P."/>
            <person name="Sykes S."/>
            <person name="Wortman J."/>
            <person name="Nusbaum C."/>
            <person name="Birren B."/>
        </authorList>
    </citation>
    <scope>NUCLEOTIDE SEQUENCE [LARGE SCALE GENOMIC DNA]</scope>
    <source>
        <strain evidence="15">PRA339</strain>
    </source>
</reference>
<evidence type="ECO:0000256" key="6">
    <source>
        <dbReference type="ARBA" id="ARBA00022840"/>
    </source>
</evidence>
<dbReference type="AlphaFoldDB" id="A0A059F4F8"/>
<dbReference type="GO" id="GO:0019856">
    <property type="term" value="P:pyrimidine nucleobase biosynthetic process"/>
    <property type="evidence" value="ECO:0007669"/>
    <property type="project" value="TreeGrafter"/>
</dbReference>
<comment type="pathway">
    <text evidence="1 11">Pyrimidine metabolism; CTP biosynthesis via de novo pathway; CTP from UDP: step 2/2.</text>
</comment>
<dbReference type="PROSITE" id="PS51273">
    <property type="entry name" value="GATASE_TYPE_1"/>
    <property type="match status" value="1"/>
</dbReference>
<dbReference type="NCBIfam" id="TIGR00337">
    <property type="entry name" value="PyrG"/>
    <property type="match status" value="1"/>
</dbReference>
<gene>
    <name evidence="14" type="ORF">H312_00760</name>
</gene>
<evidence type="ECO:0000256" key="10">
    <source>
        <dbReference type="ARBA" id="ARBA00047781"/>
    </source>
</evidence>
<dbReference type="Proteomes" id="UP000030655">
    <property type="component" value="Unassembled WGS sequence"/>
</dbReference>
<evidence type="ECO:0000259" key="13">
    <source>
        <dbReference type="Pfam" id="PF06418"/>
    </source>
</evidence>